<dbReference type="GO" id="GO:0140824">
    <property type="term" value="F:thioredoxin-dependent peroxiredoxin activity"/>
    <property type="evidence" value="ECO:0007669"/>
    <property type="project" value="UniProtKB-EC"/>
</dbReference>
<dbReference type="InterPro" id="IPR050924">
    <property type="entry name" value="Peroxiredoxin_BCP/PrxQ"/>
</dbReference>
<proteinExistence type="inferred from homology"/>
<keyword evidence="5" id="KW-0049">Antioxidant</keyword>
<evidence type="ECO:0000259" key="13">
    <source>
        <dbReference type="PROSITE" id="PS51352"/>
    </source>
</evidence>
<dbReference type="InterPro" id="IPR036249">
    <property type="entry name" value="Thioredoxin-like_sf"/>
</dbReference>
<evidence type="ECO:0000256" key="11">
    <source>
        <dbReference type="ARBA" id="ARBA00042639"/>
    </source>
</evidence>
<accession>A0ABM9DB07</accession>
<evidence type="ECO:0000256" key="9">
    <source>
        <dbReference type="ARBA" id="ARBA00032824"/>
    </source>
</evidence>
<comment type="catalytic activity">
    <reaction evidence="12">
        <text>a hydroperoxide + [thioredoxin]-dithiol = an alcohol + [thioredoxin]-disulfide + H2O</text>
        <dbReference type="Rhea" id="RHEA:62620"/>
        <dbReference type="Rhea" id="RHEA-COMP:10698"/>
        <dbReference type="Rhea" id="RHEA-COMP:10700"/>
        <dbReference type="ChEBI" id="CHEBI:15377"/>
        <dbReference type="ChEBI" id="CHEBI:29950"/>
        <dbReference type="ChEBI" id="CHEBI:30879"/>
        <dbReference type="ChEBI" id="CHEBI:35924"/>
        <dbReference type="ChEBI" id="CHEBI:50058"/>
        <dbReference type="EC" id="1.11.1.24"/>
    </reaction>
</comment>
<keyword evidence="15" id="KW-1185">Reference proteome</keyword>
<dbReference type="SUPFAM" id="SSF52833">
    <property type="entry name" value="Thioredoxin-like"/>
    <property type="match status" value="1"/>
</dbReference>
<dbReference type="InterPro" id="IPR024706">
    <property type="entry name" value="Peroxiredoxin_AhpC-typ"/>
</dbReference>
<evidence type="ECO:0000256" key="3">
    <source>
        <dbReference type="ARBA" id="ARBA00013017"/>
    </source>
</evidence>
<dbReference type="Gene3D" id="3.40.30.10">
    <property type="entry name" value="Glutaredoxin"/>
    <property type="match status" value="1"/>
</dbReference>
<evidence type="ECO:0000256" key="4">
    <source>
        <dbReference type="ARBA" id="ARBA00022559"/>
    </source>
</evidence>
<dbReference type="PIRSF" id="PIRSF000239">
    <property type="entry name" value="AHPC"/>
    <property type="match status" value="1"/>
</dbReference>
<evidence type="ECO:0000256" key="7">
    <source>
        <dbReference type="ARBA" id="ARBA00023157"/>
    </source>
</evidence>
<dbReference type="PANTHER" id="PTHR42801">
    <property type="entry name" value="THIOREDOXIN-DEPENDENT PEROXIDE REDUCTASE"/>
    <property type="match status" value="1"/>
</dbReference>
<dbReference type="PANTHER" id="PTHR42801:SF4">
    <property type="entry name" value="AHPC_TSA FAMILY PROTEIN"/>
    <property type="match status" value="1"/>
</dbReference>
<feature type="domain" description="Thioredoxin" evidence="13">
    <location>
        <begin position="4"/>
        <end position="158"/>
    </location>
</feature>
<dbReference type="PROSITE" id="PS51352">
    <property type="entry name" value="THIOREDOXIN_2"/>
    <property type="match status" value="1"/>
</dbReference>
<dbReference type="InterPro" id="IPR000866">
    <property type="entry name" value="AhpC/TSA"/>
</dbReference>
<keyword evidence="4 14" id="KW-0575">Peroxidase</keyword>
<keyword evidence="6 14" id="KW-0560">Oxidoreductase</keyword>
<keyword evidence="8" id="KW-0676">Redox-active center</keyword>
<comment type="subunit">
    <text evidence="2">Monomer.</text>
</comment>
<evidence type="ECO:0000256" key="5">
    <source>
        <dbReference type="ARBA" id="ARBA00022862"/>
    </source>
</evidence>
<evidence type="ECO:0000313" key="14">
    <source>
        <dbReference type="EMBL" id="CAH2031857.1"/>
    </source>
</evidence>
<evidence type="ECO:0000256" key="12">
    <source>
        <dbReference type="ARBA" id="ARBA00049091"/>
    </source>
</evidence>
<dbReference type="EC" id="1.11.1.24" evidence="3"/>
<keyword evidence="7" id="KW-1015">Disulfide bond</keyword>
<dbReference type="Proteomes" id="UP001295463">
    <property type="component" value="Chromosome"/>
</dbReference>
<dbReference type="RefSeq" id="WP_305732650.1">
    <property type="nucleotide sequence ID" value="NZ_OW150024.1"/>
</dbReference>
<comment type="similarity">
    <text evidence="10">Belongs to the peroxiredoxin family. BCP/PrxQ subfamily.</text>
</comment>
<sequence>MIRNLTDQPAPDFDLEGSDGRRHRLADYAGKRLIVFFYPRDNTPGCTREASSFRDLMPEFDRLDITLLGISRDSLASHGKFIEAHDLNMVLLSDPDTLVMKAYGAFGEKSMYGKTVSGVIRSTVFICPDGIVRKHWTTVSKAEQHPAQVLEYIKEYHCDRRG</sequence>
<evidence type="ECO:0000313" key="15">
    <source>
        <dbReference type="Proteomes" id="UP001295463"/>
    </source>
</evidence>
<evidence type="ECO:0000256" key="8">
    <source>
        <dbReference type="ARBA" id="ARBA00023284"/>
    </source>
</evidence>
<reference evidence="14 15" key="1">
    <citation type="submission" date="2022-03" db="EMBL/GenBank/DDBJ databases">
        <authorList>
            <person name="Koch H."/>
        </authorList>
    </citation>
    <scope>NUCLEOTIDE SEQUENCE [LARGE SCALE GENOMIC DNA]</scope>
    <source>
        <strain evidence="14 15">G1</strain>
    </source>
</reference>
<comment type="function">
    <text evidence="1">Thiol-specific peroxidase that catalyzes the reduction of hydrogen peroxide and organic hydroperoxides to water and alcohols, respectively. Plays a role in cell protection against oxidative stress by detoxifying peroxides and as sensor of hydrogen peroxide-mediated signaling events.</text>
</comment>
<organism evidence="14 15">
    <name type="scientific">Trichlorobacter ammonificans</name>
    <dbReference type="NCBI Taxonomy" id="2916410"/>
    <lineage>
        <taxon>Bacteria</taxon>
        <taxon>Pseudomonadati</taxon>
        <taxon>Thermodesulfobacteriota</taxon>
        <taxon>Desulfuromonadia</taxon>
        <taxon>Geobacterales</taxon>
        <taxon>Geobacteraceae</taxon>
        <taxon>Trichlorobacter</taxon>
    </lineage>
</organism>
<dbReference type="InterPro" id="IPR013766">
    <property type="entry name" value="Thioredoxin_domain"/>
</dbReference>
<gene>
    <name evidence="14" type="primary">bcp</name>
    <name evidence="14" type="ORF">GEAMG1_2022</name>
</gene>
<protein>
    <recommendedName>
        <fullName evidence="3">thioredoxin-dependent peroxiredoxin</fullName>
        <ecNumber evidence="3">1.11.1.24</ecNumber>
    </recommendedName>
    <alternativeName>
        <fullName evidence="9">Thioredoxin peroxidase</fullName>
    </alternativeName>
    <alternativeName>
        <fullName evidence="11">Thioredoxin-dependent peroxiredoxin Bcp</fullName>
    </alternativeName>
</protein>
<evidence type="ECO:0000256" key="2">
    <source>
        <dbReference type="ARBA" id="ARBA00011245"/>
    </source>
</evidence>
<evidence type="ECO:0000256" key="10">
    <source>
        <dbReference type="ARBA" id="ARBA00038489"/>
    </source>
</evidence>
<name>A0ABM9DB07_9BACT</name>
<dbReference type="EMBL" id="OW150024">
    <property type="protein sequence ID" value="CAH2031857.1"/>
    <property type="molecule type" value="Genomic_DNA"/>
</dbReference>
<dbReference type="CDD" id="cd03017">
    <property type="entry name" value="PRX_BCP"/>
    <property type="match status" value="1"/>
</dbReference>
<evidence type="ECO:0000256" key="6">
    <source>
        <dbReference type="ARBA" id="ARBA00023002"/>
    </source>
</evidence>
<dbReference type="Pfam" id="PF00578">
    <property type="entry name" value="AhpC-TSA"/>
    <property type="match status" value="1"/>
</dbReference>
<evidence type="ECO:0000256" key="1">
    <source>
        <dbReference type="ARBA" id="ARBA00003330"/>
    </source>
</evidence>